<dbReference type="Pfam" id="PF13535">
    <property type="entry name" value="ATP-grasp_4"/>
    <property type="match status" value="1"/>
</dbReference>
<dbReference type="PANTHER" id="PTHR43585:SF2">
    <property type="entry name" value="ATP-GRASP ENZYME FSQD"/>
    <property type="match status" value="1"/>
</dbReference>
<dbReference type="GO" id="GO:0046872">
    <property type="term" value="F:metal ion binding"/>
    <property type="evidence" value="ECO:0007669"/>
    <property type="project" value="InterPro"/>
</dbReference>
<dbReference type="SUPFAM" id="SSF56059">
    <property type="entry name" value="Glutathione synthetase ATP-binding domain-like"/>
    <property type="match status" value="1"/>
</dbReference>
<dbReference type="AlphaFoldDB" id="A0A423F719"/>
<keyword evidence="3 4" id="KW-0067">ATP-binding</keyword>
<evidence type="ECO:0000313" key="7">
    <source>
        <dbReference type="Proteomes" id="UP000284656"/>
    </source>
</evidence>
<feature type="domain" description="ATP-grasp" evidence="5">
    <location>
        <begin position="117"/>
        <end position="315"/>
    </location>
</feature>
<dbReference type="NCBIfam" id="NF005543">
    <property type="entry name" value="PRK07206.1"/>
    <property type="match status" value="1"/>
</dbReference>
<reference evidence="6 7" key="1">
    <citation type="submission" date="2016-10" db="EMBL/GenBank/DDBJ databases">
        <title>Comparative genome analysis of multiple Pseudomonas spp. focuses on biocontrol and plant growth promoting traits.</title>
        <authorList>
            <person name="Tao X.-Y."/>
            <person name="Taylor C.G."/>
        </authorList>
    </citation>
    <scope>NUCLEOTIDE SEQUENCE [LARGE SCALE GENOMIC DNA]</scope>
    <source>
        <strain evidence="6 7">29G9</strain>
    </source>
</reference>
<evidence type="ECO:0000256" key="2">
    <source>
        <dbReference type="ARBA" id="ARBA00022741"/>
    </source>
</evidence>
<keyword evidence="1" id="KW-0436">Ligase</keyword>
<name>A0A423F719_9PSED</name>
<proteinExistence type="predicted"/>
<dbReference type="GO" id="GO:0016874">
    <property type="term" value="F:ligase activity"/>
    <property type="evidence" value="ECO:0007669"/>
    <property type="project" value="UniProtKB-KW"/>
</dbReference>
<dbReference type="PANTHER" id="PTHR43585">
    <property type="entry name" value="FUMIPYRROLE BIOSYNTHESIS PROTEIN C"/>
    <property type="match status" value="1"/>
</dbReference>
<protein>
    <recommendedName>
        <fullName evidence="5">ATP-grasp domain-containing protein</fullName>
    </recommendedName>
</protein>
<evidence type="ECO:0000256" key="1">
    <source>
        <dbReference type="ARBA" id="ARBA00022598"/>
    </source>
</evidence>
<dbReference type="Gene3D" id="3.30.470.20">
    <property type="entry name" value="ATP-grasp fold, B domain"/>
    <property type="match status" value="1"/>
</dbReference>
<dbReference type="Proteomes" id="UP000284656">
    <property type="component" value="Unassembled WGS sequence"/>
</dbReference>
<dbReference type="PROSITE" id="PS50975">
    <property type="entry name" value="ATP_GRASP"/>
    <property type="match status" value="1"/>
</dbReference>
<dbReference type="EMBL" id="MOAY01000037">
    <property type="protein sequence ID" value="ROM50584.1"/>
    <property type="molecule type" value="Genomic_DNA"/>
</dbReference>
<evidence type="ECO:0000256" key="3">
    <source>
        <dbReference type="ARBA" id="ARBA00022840"/>
    </source>
</evidence>
<dbReference type="InterPro" id="IPR011761">
    <property type="entry name" value="ATP-grasp"/>
</dbReference>
<dbReference type="GO" id="GO:0005524">
    <property type="term" value="F:ATP binding"/>
    <property type="evidence" value="ECO:0007669"/>
    <property type="project" value="UniProtKB-UniRule"/>
</dbReference>
<organism evidence="6 7">
    <name type="scientific">Pseudomonas poae</name>
    <dbReference type="NCBI Taxonomy" id="200451"/>
    <lineage>
        <taxon>Bacteria</taxon>
        <taxon>Pseudomonadati</taxon>
        <taxon>Pseudomonadota</taxon>
        <taxon>Gammaproteobacteria</taxon>
        <taxon>Pseudomonadales</taxon>
        <taxon>Pseudomonadaceae</taxon>
        <taxon>Pseudomonas</taxon>
    </lineage>
</organism>
<accession>A0A423F719</accession>
<evidence type="ECO:0000256" key="4">
    <source>
        <dbReference type="PROSITE-ProRule" id="PRU00409"/>
    </source>
</evidence>
<evidence type="ECO:0000313" key="6">
    <source>
        <dbReference type="EMBL" id="ROM50584.1"/>
    </source>
</evidence>
<evidence type="ECO:0000259" key="5">
    <source>
        <dbReference type="PROSITE" id="PS50975"/>
    </source>
</evidence>
<comment type="caution">
    <text evidence="6">The sequence shown here is derived from an EMBL/GenBank/DDBJ whole genome shotgun (WGS) entry which is preliminary data.</text>
</comment>
<sequence>MTDKIAVIVDAYSTGAKLASKFHSEGVAVLHVQSASPIIDFYINDFRPGDFIANVIFNGLAECLIEMNKWLNGIKPICVLAGAETGIELADLLASELDVEGNSTETSRMRRDKYAMACALKEAGLATPHFLRTDSLPTLTEWASGHCWPIVLKPLASAGNDSVFFCNDRTELENAFHSIYNKANRFGGHNNHVLAQTLLKGTQYVINSVSIDAQHYISDMWIDRRKVIAGASNIYDCEELLTYEGEVQEALVSYMKKALDALGVRNGPAHSEIMMTAEGPVLIETGARLQGAMLEEAVIEALGESQITLTIERYCHPHLFKQRLDQQYVLSKHVLCVAMISDQEGVVVDTSGFENIRSLSSYACHFHLPEKGDTITRTIDLFSIPGVVYLSHEELAVLQADYATIRRLEKEHQVFSVNENVHV</sequence>
<gene>
    <name evidence="6" type="ORF">BK648_10580</name>
</gene>
<dbReference type="RefSeq" id="WP_123715992.1">
    <property type="nucleotide sequence ID" value="NZ_MOAY01000037.1"/>
</dbReference>
<keyword evidence="2 4" id="KW-0547">Nucleotide-binding</keyword>
<dbReference type="InterPro" id="IPR052032">
    <property type="entry name" value="ATP-dep_AA_Ligase"/>
</dbReference>